<dbReference type="EMBL" id="CAJVCH010345153">
    <property type="protein sequence ID" value="CAG7815477.1"/>
    <property type="molecule type" value="Genomic_DNA"/>
</dbReference>
<gene>
    <name evidence="1" type="ORF">AFUS01_LOCUS26155</name>
</gene>
<feature type="non-terminal residue" evidence="1">
    <location>
        <position position="1"/>
    </location>
</feature>
<reference evidence="1" key="1">
    <citation type="submission" date="2021-06" db="EMBL/GenBank/DDBJ databases">
        <authorList>
            <person name="Hodson N. C."/>
            <person name="Mongue J. A."/>
            <person name="Jaron S. K."/>
        </authorList>
    </citation>
    <scope>NUCLEOTIDE SEQUENCE</scope>
</reference>
<evidence type="ECO:0000313" key="2">
    <source>
        <dbReference type="Proteomes" id="UP000708208"/>
    </source>
</evidence>
<accession>A0A8J2KLZ2</accession>
<comment type="caution">
    <text evidence="1">The sequence shown here is derived from an EMBL/GenBank/DDBJ whole genome shotgun (WGS) entry which is preliminary data.</text>
</comment>
<keyword evidence="2" id="KW-1185">Reference proteome</keyword>
<dbReference type="Proteomes" id="UP000708208">
    <property type="component" value="Unassembled WGS sequence"/>
</dbReference>
<protein>
    <submittedName>
        <fullName evidence="1">Uncharacterized protein</fullName>
    </submittedName>
</protein>
<organism evidence="1 2">
    <name type="scientific">Allacma fusca</name>
    <dbReference type="NCBI Taxonomy" id="39272"/>
    <lineage>
        <taxon>Eukaryota</taxon>
        <taxon>Metazoa</taxon>
        <taxon>Ecdysozoa</taxon>
        <taxon>Arthropoda</taxon>
        <taxon>Hexapoda</taxon>
        <taxon>Collembola</taxon>
        <taxon>Symphypleona</taxon>
        <taxon>Sminthuridae</taxon>
        <taxon>Allacma</taxon>
    </lineage>
</organism>
<evidence type="ECO:0000313" key="1">
    <source>
        <dbReference type="EMBL" id="CAG7815477.1"/>
    </source>
</evidence>
<name>A0A8J2KLZ2_9HEXA</name>
<proteinExistence type="predicted"/>
<sequence length="13" mass="1536">MPLRRLTSQLHLA</sequence>